<evidence type="ECO:0000313" key="2">
    <source>
        <dbReference type="Proteomes" id="UP000095283"/>
    </source>
</evidence>
<dbReference type="PROSITE" id="PS51257">
    <property type="entry name" value="PROKAR_LIPOPROTEIN"/>
    <property type="match status" value="1"/>
</dbReference>
<name>A0A1I7WLB9_HETBA</name>
<keyword evidence="2" id="KW-1185">Reference proteome</keyword>
<reference evidence="3" key="1">
    <citation type="submission" date="2016-11" db="UniProtKB">
        <authorList>
            <consortium name="WormBaseParasite"/>
        </authorList>
    </citation>
    <scope>IDENTIFICATION</scope>
</reference>
<proteinExistence type="predicted"/>
<keyword evidence="1" id="KW-1133">Transmembrane helix</keyword>
<keyword evidence="1" id="KW-0812">Transmembrane</keyword>
<feature type="transmembrane region" description="Helical" evidence="1">
    <location>
        <begin position="20"/>
        <end position="41"/>
    </location>
</feature>
<organism evidence="2 3">
    <name type="scientific">Heterorhabditis bacteriophora</name>
    <name type="common">Entomopathogenic nematode worm</name>
    <dbReference type="NCBI Taxonomy" id="37862"/>
    <lineage>
        <taxon>Eukaryota</taxon>
        <taxon>Metazoa</taxon>
        <taxon>Ecdysozoa</taxon>
        <taxon>Nematoda</taxon>
        <taxon>Chromadorea</taxon>
        <taxon>Rhabditida</taxon>
        <taxon>Rhabditina</taxon>
        <taxon>Rhabditomorpha</taxon>
        <taxon>Strongyloidea</taxon>
        <taxon>Heterorhabditidae</taxon>
        <taxon>Heterorhabditis</taxon>
    </lineage>
</organism>
<protein>
    <submittedName>
        <fullName evidence="3">Uncharacterized protein</fullName>
    </submittedName>
</protein>
<keyword evidence="1" id="KW-0472">Membrane</keyword>
<dbReference type="WBParaSite" id="Hba_05854">
    <property type="protein sequence ID" value="Hba_05854"/>
    <property type="gene ID" value="Hba_05854"/>
</dbReference>
<evidence type="ECO:0000256" key="1">
    <source>
        <dbReference type="SAM" id="Phobius"/>
    </source>
</evidence>
<evidence type="ECO:0000313" key="3">
    <source>
        <dbReference type="WBParaSite" id="Hba_05854"/>
    </source>
</evidence>
<accession>A0A1I7WLB9</accession>
<dbReference type="AlphaFoldDB" id="A0A1I7WLB9"/>
<dbReference type="Proteomes" id="UP000095283">
    <property type="component" value="Unplaced"/>
</dbReference>
<sequence length="116" mass="13910">MVRTTYNITSKCIYLINYYPYYFGLLSACRYFFLNGILLFFKITRHRCIVIYRLTKGKFVFYVYGIIASSVLNQVRSYNLQTKYFVYIKIDILYSRSSRLNLLHFVVLARLSSEFP</sequence>